<dbReference type="OMA" id="MPSHQDK"/>
<reference evidence="4" key="2">
    <citation type="submission" date="2025-09" db="UniProtKB">
        <authorList>
            <consortium name="Ensembl"/>
        </authorList>
    </citation>
    <scope>IDENTIFICATION</scope>
</reference>
<feature type="region of interest" description="Disordered" evidence="3">
    <location>
        <begin position="201"/>
        <end position="241"/>
    </location>
</feature>
<feature type="region of interest" description="Disordered" evidence="3">
    <location>
        <begin position="164"/>
        <end position="186"/>
    </location>
</feature>
<feature type="compositionally biased region" description="Basic and acidic residues" evidence="3">
    <location>
        <begin position="201"/>
        <end position="226"/>
    </location>
</feature>
<protein>
    <recommendedName>
        <fullName evidence="2">RRP15-like protein</fullName>
    </recommendedName>
</protein>
<dbReference type="GO" id="GO:0000460">
    <property type="term" value="P:maturation of 5.8S rRNA"/>
    <property type="evidence" value="ECO:0007669"/>
    <property type="project" value="TreeGrafter"/>
</dbReference>
<dbReference type="Proteomes" id="UP000265020">
    <property type="component" value="Unassembled WGS sequence"/>
</dbReference>
<name>A0A3Q2CR22_CYPVA</name>
<organism evidence="4 5">
    <name type="scientific">Cyprinodon variegatus</name>
    <name type="common">Sheepshead minnow</name>
    <dbReference type="NCBI Taxonomy" id="28743"/>
    <lineage>
        <taxon>Eukaryota</taxon>
        <taxon>Metazoa</taxon>
        <taxon>Chordata</taxon>
        <taxon>Craniata</taxon>
        <taxon>Vertebrata</taxon>
        <taxon>Euteleostomi</taxon>
        <taxon>Actinopterygii</taxon>
        <taxon>Neopterygii</taxon>
        <taxon>Teleostei</taxon>
        <taxon>Neoteleostei</taxon>
        <taxon>Acanthomorphata</taxon>
        <taxon>Ovalentaria</taxon>
        <taxon>Atherinomorphae</taxon>
        <taxon>Cyprinodontiformes</taxon>
        <taxon>Cyprinodontidae</taxon>
        <taxon>Cyprinodon</taxon>
    </lineage>
</organism>
<evidence type="ECO:0000256" key="3">
    <source>
        <dbReference type="SAM" id="MobiDB-lite"/>
    </source>
</evidence>
<dbReference type="GO" id="GO:0000470">
    <property type="term" value="P:maturation of LSU-rRNA"/>
    <property type="evidence" value="ECO:0007669"/>
    <property type="project" value="TreeGrafter"/>
</dbReference>
<proteinExistence type="inferred from homology"/>
<dbReference type="PANTHER" id="PTHR13245:SF14">
    <property type="entry name" value="RRP15-LIKE PROTEIN"/>
    <property type="match status" value="1"/>
</dbReference>
<sequence length="241" mass="27172">MMAVRGENVSQNSEDELQHSDSEAESADGESGEDEENDAVGGWADAMAKILGKKTSENKSGILVKKKDAAEKAEHLEKKKQIDKKRMWEMMFREKPDIVRDRETERALQKTATRGVVQLFNAVRKHQKNTNEALKEVGGSERKKAKIISSISKKDFIGVLRRTEEEDGVPVKTENLPPPPAEEEKPAWSVLREDFMMEANMKDWDKNSDTEEPLRARSLRSHHDDSPAVLPVGCPSDSQVY</sequence>
<feature type="region of interest" description="Disordered" evidence="3">
    <location>
        <begin position="1"/>
        <end position="44"/>
    </location>
</feature>
<dbReference type="GeneTree" id="ENSGT00390000001960"/>
<keyword evidence="5" id="KW-1185">Reference proteome</keyword>
<dbReference type="Ensembl" id="ENSCVAT00000002211.1">
    <property type="protein sequence ID" value="ENSCVAP00000008086.1"/>
    <property type="gene ID" value="ENSCVAG00000009850.1"/>
</dbReference>
<feature type="compositionally biased region" description="Acidic residues" evidence="3">
    <location>
        <begin position="23"/>
        <end position="38"/>
    </location>
</feature>
<evidence type="ECO:0000256" key="2">
    <source>
        <dbReference type="ARBA" id="ARBA00017475"/>
    </source>
</evidence>
<dbReference type="PANTHER" id="PTHR13245">
    <property type="entry name" value="RRP15-LIKE PROTEIN"/>
    <property type="match status" value="1"/>
</dbReference>
<evidence type="ECO:0000256" key="1">
    <source>
        <dbReference type="ARBA" id="ARBA00007462"/>
    </source>
</evidence>
<accession>A0A3Q2CR22</accession>
<dbReference type="STRING" id="28743.ENSCVAP00000008086"/>
<comment type="similarity">
    <text evidence="1">Belongs to the RRP15 family.</text>
</comment>
<dbReference type="AlphaFoldDB" id="A0A3Q2CR22"/>
<evidence type="ECO:0000313" key="5">
    <source>
        <dbReference type="Proteomes" id="UP000265020"/>
    </source>
</evidence>
<dbReference type="Pfam" id="PF07890">
    <property type="entry name" value="Rrp15p"/>
    <property type="match status" value="1"/>
</dbReference>
<dbReference type="InterPro" id="IPR012459">
    <property type="entry name" value="Rrp15"/>
</dbReference>
<evidence type="ECO:0000313" key="4">
    <source>
        <dbReference type="Ensembl" id="ENSCVAP00000008086.1"/>
    </source>
</evidence>
<dbReference type="GO" id="GO:0030687">
    <property type="term" value="C:preribosome, large subunit precursor"/>
    <property type="evidence" value="ECO:0007669"/>
    <property type="project" value="TreeGrafter"/>
</dbReference>
<reference evidence="4" key="1">
    <citation type="submission" date="2025-08" db="UniProtKB">
        <authorList>
            <consortium name="Ensembl"/>
        </authorList>
    </citation>
    <scope>IDENTIFICATION</scope>
</reference>